<dbReference type="Proteomes" id="UP000694405">
    <property type="component" value="Unassembled WGS sequence"/>
</dbReference>
<feature type="compositionally biased region" description="Gly residues" evidence="1">
    <location>
        <begin position="231"/>
        <end position="240"/>
    </location>
</feature>
<evidence type="ECO:0000313" key="4">
    <source>
        <dbReference type="Proteomes" id="UP000694405"/>
    </source>
</evidence>
<evidence type="ECO:0000256" key="1">
    <source>
        <dbReference type="SAM" id="MobiDB-lite"/>
    </source>
</evidence>
<proteinExistence type="predicted"/>
<dbReference type="Gene3D" id="2.60.120.260">
    <property type="entry name" value="Galactose-binding domain-like"/>
    <property type="match status" value="1"/>
</dbReference>
<feature type="region of interest" description="Disordered" evidence="1">
    <location>
        <begin position="192"/>
        <end position="250"/>
    </location>
</feature>
<dbReference type="Pfam" id="PF01834">
    <property type="entry name" value="XRCC1_N"/>
    <property type="match status" value="1"/>
</dbReference>
<dbReference type="SUPFAM" id="SSF49785">
    <property type="entry name" value="Galactose-binding domain-like"/>
    <property type="match status" value="1"/>
</dbReference>
<reference evidence="3" key="1">
    <citation type="submission" date="2020-03" db="EMBL/GenBank/DDBJ databases">
        <title>Melopsittacus undulatus (budgerigar) genome, bMelUnd1, maternal haplotype with Z.</title>
        <authorList>
            <person name="Gedman G."/>
            <person name="Mountcastle J."/>
            <person name="Haase B."/>
            <person name="Formenti G."/>
            <person name="Wright T."/>
            <person name="Apodaca J."/>
            <person name="Pelan S."/>
            <person name="Chow W."/>
            <person name="Rhie A."/>
            <person name="Howe K."/>
            <person name="Fedrigo O."/>
            <person name="Jarvis E.D."/>
        </authorList>
    </citation>
    <scope>NUCLEOTIDE SEQUENCE [LARGE SCALE GENOMIC DNA]</scope>
</reference>
<dbReference type="AlphaFoldDB" id="A0A8V5GQB5"/>
<dbReference type="InterPro" id="IPR008979">
    <property type="entry name" value="Galactose-bd-like_sf"/>
</dbReference>
<dbReference type="InterPro" id="IPR002706">
    <property type="entry name" value="Xrcc1_N"/>
</dbReference>
<dbReference type="GO" id="GO:0003684">
    <property type="term" value="F:damaged DNA binding"/>
    <property type="evidence" value="ECO:0007669"/>
    <property type="project" value="InterPro"/>
</dbReference>
<keyword evidence="4" id="KW-1185">Reference proteome</keyword>
<dbReference type="GO" id="GO:0005634">
    <property type="term" value="C:nucleus"/>
    <property type="evidence" value="ECO:0007669"/>
    <property type="project" value="InterPro"/>
</dbReference>
<reference evidence="3" key="3">
    <citation type="submission" date="2025-09" db="UniProtKB">
        <authorList>
            <consortium name="Ensembl"/>
        </authorList>
    </citation>
    <scope>IDENTIFICATION</scope>
</reference>
<feature type="domain" description="DNA-repair protein Xrcc1 N-terminal" evidence="2">
    <location>
        <begin position="14"/>
        <end position="57"/>
    </location>
</feature>
<evidence type="ECO:0000259" key="2">
    <source>
        <dbReference type="Pfam" id="PF01834"/>
    </source>
</evidence>
<accession>A0A8V5GQB5</accession>
<evidence type="ECO:0000313" key="3">
    <source>
        <dbReference type="Ensembl" id="ENSMUNP00000028625.1"/>
    </source>
</evidence>
<reference evidence="3" key="2">
    <citation type="submission" date="2025-08" db="UniProtKB">
        <authorList>
            <consortium name="Ensembl"/>
        </authorList>
    </citation>
    <scope>IDENTIFICATION</scope>
</reference>
<organism evidence="3 4">
    <name type="scientific">Melopsittacus undulatus</name>
    <name type="common">Budgerigar</name>
    <name type="synonym">Psittacus undulatus</name>
    <dbReference type="NCBI Taxonomy" id="13146"/>
    <lineage>
        <taxon>Eukaryota</taxon>
        <taxon>Metazoa</taxon>
        <taxon>Chordata</taxon>
        <taxon>Craniata</taxon>
        <taxon>Vertebrata</taxon>
        <taxon>Euteleostomi</taxon>
        <taxon>Archelosauria</taxon>
        <taxon>Archosauria</taxon>
        <taxon>Dinosauria</taxon>
        <taxon>Saurischia</taxon>
        <taxon>Theropoda</taxon>
        <taxon>Coelurosauria</taxon>
        <taxon>Aves</taxon>
        <taxon>Neognathae</taxon>
        <taxon>Neoaves</taxon>
        <taxon>Telluraves</taxon>
        <taxon>Australaves</taxon>
        <taxon>Psittaciformes</taxon>
        <taxon>Psittaculidae</taxon>
        <taxon>Melopsittacus</taxon>
    </lineage>
</organism>
<name>A0A8V5GQB5_MELUD</name>
<dbReference type="GO" id="GO:0000012">
    <property type="term" value="P:single strand break repair"/>
    <property type="evidence" value="ECO:0007669"/>
    <property type="project" value="InterPro"/>
</dbReference>
<dbReference type="Ensembl" id="ENSMUNT00000035244.1">
    <property type="protein sequence ID" value="ENSMUNP00000028625.1"/>
    <property type="gene ID" value="ENSMUNG00000019863.1"/>
</dbReference>
<sequence length="250" mass="26783">GIHGCWCVPGHGNRCGVCMFEGNADFPALGQMWDRLHLTLLQPFRRHGRFGISFIRVPHPWTHSSRCVPIPGPTAPGVCPSLDPQLLVCAPSLNPQLLVCAHPWTHSSRCVPMNPQLLVCAPFLHHPLSHRRAPSPWTVPGAPALPRPCLSCPHCPRTWSPGRVWVGKDPRSRFCSCHGAALLHPIPELLPPRPCSPHAQEPQGGGGGAEAEEAPASGAPHGCCWSRTSTGGPGAVGLGSGSRRRKLSTR</sequence>
<protein>
    <recommendedName>
        <fullName evidence="2">DNA-repair protein Xrcc1 N-terminal domain-containing protein</fullName>
    </recommendedName>
</protein>